<protein>
    <submittedName>
        <fullName evidence="6">LD-carboxypeptidase</fullName>
    </submittedName>
</protein>
<dbReference type="RefSeq" id="WP_197552116.1">
    <property type="nucleotide sequence ID" value="NZ_CP063212.1"/>
</dbReference>
<dbReference type="InterPro" id="IPR027461">
    <property type="entry name" value="Carboxypeptidase_A_C_sf"/>
</dbReference>
<organism evidence="6 7">
    <name type="scientific">Trueperella pecoris</name>
    <dbReference type="NCBI Taxonomy" id="2733571"/>
    <lineage>
        <taxon>Bacteria</taxon>
        <taxon>Bacillati</taxon>
        <taxon>Actinomycetota</taxon>
        <taxon>Actinomycetes</taxon>
        <taxon>Actinomycetales</taxon>
        <taxon>Actinomycetaceae</taxon>
        <taxon>Trueperella</taxon>
    </lineage>
</organism>
<dbReference type="PANTHER" id="PTHR30237:SF4">
    <property type="entry name" value="LD-CARBOXYPEPTIDASE C-TERMINAL DOMAIN-CONTAINING PROTEIN"/>
    <property type="match status" value="1"/>
</dbReference>
<dbReference type="PANTHER" id="PTHR30237">
    <property type="entry name" value="MURAMOYLTETRAPEPTIDE CARBOXYPEPTIDASE"/>
    <property type="match status" value="1"/>
</dbReference>
<dbReference type="CDD" id="cd07062">
    <property type="entry name" value="Peptidase_S66_mccF_like"/>
    <property type="match status" value="1"/>
</dbReference>
<dbReference type="GO" id="GO:0004180">
    <property type="term" value="F:carboxypeptidase activity"/>
    <property type="evidence" value="ECO:0007669"/>
    <property type="project" value="UniProtKB-KW"/>
</dbReference>
<reference evidence="6 7" key="1">
    <citation type="submission" date="2020-10" db="EMBL/GenBank/DDBJ databases">
        <title>Trueperella pecoris sp. nov. isolated from bovine and porcine specimens.</title>
        <authorList>
            <person name="Schoenecker L."/>
            <person name="Schnydrig P."/>
            <person name="Brodard I."/>
            <person name="Thomann A."/>
            <person name="Hemphill A."/>
            <person name="Rodriguez-Campos S."/>
            <person name="Perreten V."/>
            <person name="Jores J."/>
            <person name="Kittl S."/>
        </authorList>
    </citation>
    <scope>NUCLEOTIDE SEQUENCE [LARGE SCALE GENOMIC DNA]</scope>
    <source>
        <strain evidence="6 7">19OD0592</strain>
    </source>
</reference>
<feature type="domain" description="LD-carboxypeptidase N-terminal" evidence="4">
    <location>
        <begin position="17"/>
        <end position="132"/>
    </location>
</feature>
<dbReference type="InterPro" id="IPR027478">
    <property type="entry name" value="LdcA_N"/>
</dbReference>
<dbReference type="SUPFAM" id="SSF52317">
    <property type="entry name" value="Class I glutamine amidotransferase-like"/>
    <property type="match status" value="1"/>
</dbReference>
<dbReference type="EMBL" id="CP063212">
    <property type="protein sequence ID" value="QOR47024.1"/>
    <property type="molecule type" value="Genomic_DNA"/>
</dbReference>
<dbReference type="Gene3D" id="3.50.30.60">
    <property type="entry name" value="LD-carboxypeptidase A C-terminal domain-like"/>
    <property type="match status" value="1"/>
</dbReference>
<evidence type="ECO:0000256" key="1">
    <source>
        <dbReference type="ARBA" id="ARBA00010233"/>
    </source>
</evidence>
<name>A0A7M1QZW7_9ACTO</name>
<dbReference type="Proteomes" id="UP000594961">
    <property type="component" value="Chromosome"/>
</dbReference>
<dbReference type="InterPro" id="IPR003507">
    <property type="entry name" value="S66_fam"/>
</dbReference>
<keyword evidence="6" id="KW-0121">Carboxypeptidase</keyword>
<evidence type="ECO:0000313" key="6">
    <source>
        <dbReference type="EMBL" id="QOR47024.1"/>
    </source>
</evidence>
<gene>
    <name evidence="6" type="ORF">INS90_07025</name>
</gene>
<accession>A0A7M1QZW7</accession>
<dbReference type="Pfam" id="PF02016">
    <property type="entry name" value="Peptidase_S66"/>
    <property type="match status" value="1"/>
</dbReference>
<evidence type="ECO:0000256" key="3">
    <source>
        <dbReference type="SAM" id="MobiDB-lite"/>
    </source>
</evidence>
<dbReference type="InterPro" id="IPR040449">
    <property type="entry name" value="Peptidase_S66_N"/>
</dbReference>
<feature type="domain" description="LD-carboxypeptidase C-terminal" evidence="5">
    <location>
        <begin position="206"/>
        <end position="336"/>
    </location>
</feature>
<comment type="similarity">
    <text evidence="1">Belongs to the peptidase S66 family.</text>
</comment>
<evidence type="ECO:0000259" key="5">
    <source>
        <dbReference type="Pfam" id="PF17676"/>
    </source>
</evidence>
<evidence type="ECO:0000259" key="4">
    <source>
        <dbReference type="Pfam" id="PF02016"/>
    </source>
</evidence>
<dbReference type="SUPFAM" id="SSF141986">
    <property type="entry name" value="LD-carboxypeptidase A C-terminal domain-like"/>
    <property type="match status" value="1"/>
</dbReference>
<evidence type="ECO:0000256" key="2">
    <source>
        <dbReference type="ARBA" id="ARBA00022801"/>
    </source>
</evidence>
<keyword evidence="2" id="KW-0378">Hydrolase</keyword>
<keyword evidence="6" id="KW-0645">Protease</keyword>
<dbReference type="Gene3D" id="3.40.50.10740">
    <property type="entry name" value="Class I glutamine amidotransferase-like"/>
    <property type="match status" value="1"/>
</dbReference>
<dbReference type="Pfam" id="PF17676">
    <property type="entry name" value="Peptidase_S66C"/>
    <property type="match status" value="1"/>
</dbReference>
<feature type="region of interest" description="Disordered" evidence="3">
    <location>
        <begin position="346"/>
        <end position="396"/>
    </location>
</feature>
<dbReference type="InterPro" id="IPR029062">
    <property type="entry name" value="Class_I_gatase-like"/>
</dbReference>
<dbReference type="InterPro" id="IPR040921">
    <property type="entry name" value="Peptidase_S66C"/>
</dbReference>
<proteinExistence type="inferred from homology"/>
<sequence length="396" mass="42905">MGKEMLAPKTINPGDKVALLSPAWAAPAYFPEIHAQAVERLERLLDVEVIEYPTTRKMNASLEERAADVNAAFADPSIRAILTSVGGDDQIRLTRLLDPALPQADPKPFFGYSDNTNILNWLWTNGVSAYHGGATQVHFGPGPLVDAEHLITLRAALFGWGDTVMPTTTDSQDFGFDWSSPKALTEDSPRGPALPVEFLGSDDAVTGHTWGGCLEVLDQLAIADRLPPAADLEGAILILETSELIPPADTVGRWIRAFGERGYLDAAAGLIFARPVVDDRDAPAPAQVLRSRHDSYTEYLLANLSLYRRDLPVCLNLPFGHTRPQLILPYGGEVTLDPVAETVTAHFPRAERYTPTTPQTRPAPDAHRKGHSPSIGRHLTPSARKASANGPDGVVK</sequence>
<evidence type="ECO:0000313" key="7">
    <source>
        <dbReference type="Proteomes" id="UP000594961"/>
    </source>
</evidence>
<dbReference type="AlphaFoldDB" id="A0A7M1QZW7"/>